<dbReference type="InterPro" id="IPR029058">
    <property type="entry name" value="AB_hydrolase_fold"/>
</dbReference>
<evidence type="ECO:0000313" key="3">
    <source>
        <dbReference type="Proteomes" id="UP000032304"/>
    </source>
</evidence>
<sequence length="134" mass="15022">MIIPNKHGEKLVGLLHETESKEIVILCHGFKSTKDYNTLTNLAAALEKEGISVFRFDFAGNGESEGSFQYGNYYREADDLHAVLQHFSGENRVVSAILGHSKGGVEYRVTEEALMDSLRTDMHEACLKIDKECR</sequence>
<gene>
    <name evidence="2" type="ORF">B456_010G083800</name>
</gene>
<dbReference type="AlphaFoldDB" id="A0A0D2UB18"/>
<proteinExistence type="predicted"/>
<evidence type="ECO:0000313" key="2">
    <source>
        <dbReference type="EMBL" id="KJB65186.1"/>
    </source>
</evidence>
<dbReference type="Pfam" id="PF12146">
    <property type="entry name" value="Hydrolase_4"/>
    <property type="match status" value="1"/>
</dbReference>
<dbReference type="GO" id="GO:0005829">
    <property type="term" value="C:cytosol"/>
    <property type="evidence" value="ECO:0007669"/>
    <property type="project" value="TreeGrafter"/>
</dbReference>
<dbReference type="EMBL" id="CM001749">
    <property type="protein sequence ID" value="KJB65186.1"/>
    <property type="molecule type" value="Genomic_DNA"/>
</dbReference>
<accession>A0A0D2UB18</accession>
<evidence type="ECO:0000259" key="1">
    <source>
        <dbReference type="Pfam" id="PF12146"/>
    </source>
</evidence>
<organism evidence="2 3">
    <name type="scientific">Gossypium raimondii</name>
    <name type="common">Peruvian cotton</name>
    <name type="synonym">Gossypium klotzschianum subsp. raimondii</name>
    <dbReference type="NCBI Taxonomy" id="29730"/>
    <lineage>
        <taxon>Eukaryota</taxon>
        <taxon>Viridiplantae</taxon>
        <taxon>Streptophyta</taxon>
        <taxon>Embryophyta</taxon>
        <taxon>Tracheophyta</taxon>
        <taxon>Spermatophyta</taxon>
        <taxon>Magnoliopsida</taxon>
        <taxon>eudicotyledons</taxon>
        <taxon>Gunneridae</taxon>
        <taxon>Pentapetalae</taxon>
        <taxon>rosids</taxon>
        <taxon>malvids</taxon>
        <taxon>Malvales</taxon>
        <taxon>Malvaceae</taxon>
        <taxon>Malvoideae</taxon>
        <taxon>Gossypium</taxon>
    </lineage>
</organism>
<protein>
    <recommendedName>
        <fullName evidence="1">Serine aminopeptidase S33 domain-containing protein</fullName>
    </recommendedName>
</protein>
<dbReference type="PANTHER" id="PTHR42886">
    <property type="entry name" value="RE40534P-RELATED"/>
    <property type="match status" value="1"/>
</dbReference>
<dbReference type="Proteomes" id="UP000032304">
    <property type="component" value="Chromosome 10"/>
</dbReference>
<dbReference type="Gramene" id="KJB65186">
    <property type="protein sequence ID" value="KJB65186"/>
    <property type="gene ID" value="B456_010G083800"/>
</dbReference>
<dbReference type="SUPFAM" id="SSF53474">
    <property type="entry name" value="alpha/beta-Hydrolases"/>
    <property type="match status" value="1"/>
</dbReference>
<reference evidence="2 3" key="1">
    <citation type="journal article" date="2012" name="Nature">
        <title>Repeated polyploidization of Gossypium genomes and the evolution of spinnable cotton fibres.</title>
        <authorList>
            <person name="Paterson A.H."/>
            <person name="Wendel J.F."/>
            <person name="Gundlach H."/>
            <person name="Guo H."/>
            <person name="Jenkins J."/>
            <person name="Jin D."/>
            <person name="Llewellyn D."/>
            <person name="Showmaker K.C."/>
            <person name="Shu S."/>
            <person name="Udall J."/>
            <person name="Yoo M.J."/>
            <person name="Byers R."/>
            <person name="Chen W."/>
            <person name="Doron-Faigenboim A."/>
            <person name="Duke M.V."/>
            <person name="Gong L."/>
            <person name="Grimwood J."/>
            <person name="Grover C."/>
            <person name="Grupp K."/>
            <person name="Hu G."/>
            <person name="Lee T.H."/>
            <person name="Li J."/>
            <person name="Lin L."/>
            <person name="Liu T."/>
            <person name="Marler B.S."/>
            <person name="Page J.T."/>
            <person name="Roberts A.W."/>
            <person name="Romanel E."/>
            <person name="Sanders W.S."/>
            <person name="Szadkowski E."/>
            <person name="Tan X."/>
            <person name="Tang H."/>
            <person name="Xu C."/>
            <person name="Wang J."/>
            <person name="Wang Z."/>
            <person name="Zhang D."/>
            <person name="Zhang L."/>
            <person name="Ashrafi H."/>
            <person name="Bedon F."/>
            <person name="Bowers J.E."/>
            <person name="Brubaker C.L."/>
            <person name="Chee P.W."/>
            <person name="Das S."/>
            <person name="Gingle A.R."/>
            <person name="Haigler C.H."/>
            <person name="Harker D."/>
            <person name="Hoffmann L.V."/>
            <person name="Hovav R."/>
            <person name="Jones D.C."/>
            <person name="Lemke C."/>
            <person name="Mansoor S."/>
            <person name="ur Rahman M."/>
            <person name="Rainville L.N."/>
            <person name="Rambani A."/>
            <person name="Reddy U.K."/>
            <person name="Rong J.K."/>
            <person name="Saranga Y."/>
            <person name="Scheffler B.E."/>
            <person name="Scheffler J.A."/>
            <person name="Stelly D.M."/>
            <person name="Triplett B.A."/>
            <person name="Van Deynze A."/>
            <person name="Vaslin M.F."/>
            <person name="Waghmare V.N."/>
            <person name="Walford S.A."/>
            <person name="Wright R.J."/>
            <person name="Zaki E.A."/>
            <person name="Zhang T."/>
            <person name="Dennis E.S."/>
            <person name="Mayer K.F."/>
            <person name="Peterson D.G."/>
            <person name="Rokhsar D.S."/>
            <person name="Wang X."/>
            <person name="Schmutz J."/>
        </authorList>
    </citation>
    <scope>NUCLEOTIDE SEQUENCE [LARGE SCALE GENOMIC DNA]</scope>
</reference>
<name>A0A0D2UB18_GOSRA</name>
<feature type="domain" description="Serine aminopeptidase S33" evidence="1">
    <location>
        <begin position="19"/>
        <end position="105"/>
    </location>
</feature>
<dbReference type="Gene3D" id="3.40.50.1820">
    <property type="entry name" value="alpha/beta hydrolase"/>
    <property type="match status" value="1"/>
</dbReference>
<dbReference type="PANTHER" id="PTHR42886:SF53">
    <property type="entry name" value="ALPHA_BETA-HYDROLASES SUPERFAMILY PROTEIN"/>
    <property type="match status" value="1"/>
</dbReference>
<dbReference type="InterPro" id="IPR022742">
    <property type="entry name" value="Hydrolase_4"/>
</dbReference>
<keyword evidence="3" id="KW-1185">Reference proteome</keyword>